<protein>
    <submittedName>
        <fullName evidence="4">LPS-assembly protein LptD</fullName>
    </submittedName>
</protein>
<dbReference type="PANTHER" id="PTHR30189:SF1">
    <property type="entry name" value="LPS-ASSEMBLY PROTEIN LPTD"/>
    <property type="match status" value="1"/>
</dbReference>
<dbReference type="Pfam" id="PF19838">
    <property type="entry name" value="LptD_2"/>
    <property type="match status" value="1"/>
</dbReference>
<evidence type="ECO:0000259" key="2">
    <source>
        <dbReference type="Pfam" id="PF04453"/>
    </source>
</evidence>
<reference evidence="5" key="1">
    <citation type="journal article" date="2019" name="Int. J. Syst. Evol. Microbiol.">
        <title>The Global Catalogue of Microorganisms (GCM) 10K type strain sequencing project: providing services to taxonomists for standard genome sequencing and annotation.</title>
        <authorList>
            <consortium name="The Broad Institute Genomics Platform"/>
            <consortium name="The Broad Institute Genome Sequencing Center for Infectious Disease"/>
            <person name="Wu L."/>
            <person name="Ma J."/>
        </authorList>
    </citation>
    <scope>NUCLEOTIDE SEQUENCE [LARGE SCALE GENOMIC DNA]</scope>
    <source>
        <strain evidence="5">CGMCC 1.16026</strain>
    </source>
</reference>
<keyword evidence="5" id="KW-1185">Reference proteome</keyword>
<proteinExistence type="inferred from homology"/>
<evidence type="ECO:0000256" key="1">
    <source>
        <dbReference type="SAM" id="MobiDB-lite"/>
    </source>
</evidence>
<name>A0ABW1Z968_9BACT</name>
<evidence type="ECO:0000313" key="5">
    <source>
        <dbReference type="Proteomes" id="UP001596391"/>
    </source>
</evidence>
<feature type="region of interest" description="Disordered" evidence="1">
    <location>
        <begin position="612"/>
        <end position="638"/>
    </location>
</feature>
<dbReference type="InterPro" id="IPR045659">
    <property type="entry name" value="LptD_2"/>
</dbReference>
<dbReference type="InterPro" id="IPR020889">
    <property type="entry name" value="LipoPS_assembly_LptD"/>
</dbReference>
<organism evidence="4 5">
    <name type="scientific">Granulicella cerasi</name>
    <dbReference type="NCBI Taxonomy" id="741063"/>
    <lineage>
        <taxon>Bacteria</taxon>
        <taxon>Pseudomonadati</taxon>
        <taxon>Acidobacteriota</taxon>
        <taxon>Terriglobia</taxon>
        <taxon>Terriglobales</taxon>
        <taxon>Acidobacteriaceae</taxon>
        <taxon>Granulicella</taxon>
    </lineage>
</organism>
<feature type="region of interest" description="Disordered" evidence="1">
    <location>
        <begin position="1"/>
        <end position="23"/>
    </location>
</feature>
<sequence>MTKSAPPPVTDAITPQQPSAELPDLNEIPRAVPFVRTLTPEDKAVFESDTQSRHGDLVLLAGNVEIKYHGRTLRADSVTYNVATGQMTADGHVHVTSDENDESLTATHGSYNLKTGLGRFYEVSGSVGMRGGASTAGSTPTAFLFKGKMVVKSAPTRYDVYDGWVTSCELPKPDWELSSHHIWMDGERAAASNTTFRLINVPVLFLPYVTHPTDMTARQSGLLVPVISQSSTKGIVIGEGAYIVLGRSADLTAGFEYFSSRGFSEFGTFRYKGRGMDFASAHFSALQDRGYYDNYNHYINQGGEDVTAAFRRDFNAKWRGVGEAEYLSSYIYREAFNNNFNQAVSSDITSLMYLSRTSNGYVADARFERYQGLKRVSYINTAGVTIPGEEVRIFHAPQFEFNSIDHHIANTPLLWKVNSSFGGLKRIQPNFTDHGVVQRFDLSGELAAPFHAEGWNGTASVIARETVYSHSRKSPYGAAATPVELNDPVNRASLEMKVDLRPPAIERTFEVPEKLQKFFGTEMRHTVEPEIQYRNVRGIDNFLSILRFDDVDLAANTDELEYGLTQHLYFRPRPKKDAKPVSPECEAEQEKLDAEGTPSAFADAAGDSFLPTNDGNGIASADDTAAAPPLRSHHGHNNCAVQKPQQQEWFSWKLAQKHFFDPTFGGAVINSRRNVFDSTLSLSGIAFLTEARDISPLISRMRLRTSSHTDIAWDFDLDPGAKRFTSSNVYIDAHEGQWFGGLSFADLNAPGRFYSIQINSTNNTGTLTSSANSTFAQMRVLGGYGTPTKPGFSAAANAGLDLRLDSLQYGSLQTNYNWNCCGVSVEYRKYELGSTRNEGVFRFSFTLINIGTAGNLRRQERIF</sequence>
<dbReference type="InterPro" id="IPR007543">
    <property type="entry name" value="LptD_C"/>
</dbReference>
<dbReference type="InterPro" id="IPR050218">
    <property type="entry name" value="LptD"/>
</dbReference>
<evidence type="ECO:0000313" key="4">
    <source>
        <dbReference type="EMBL" id="MFC6645946.1"/>
    </source>
</evidence>
<feature type="domain" description="LPS-assembly protein LptD central" evidence="3">
    <location>
        <begin position="194"/>
        <end position="274"/>
    </location>
</feature>
<accession>A0ABW1Z968</accession>
<dbReference type="PANTHER" id="PTHR30189">
    <property type="entry name" value="LPS-ASSEMBLY PROTEIN"/>
    <property type="match status" value="1"/>
</dbReference>
<feature type="region of interest" description="Disordered" evidence="1">
    <location>
        <begin position="573"/>
        <end position="596"/>
    </location>
</feature>
<dbReference type="HAMAP" id="MF_01411">
    <property type="entry name" value="LPS_assembly_LptD"/>
    <property type="match status" value="1"/>
</dbReference>
<dbReference type="RefSeq" id="WP_263369653.1">
    <property type="nucleotide sequence ID" value="NZ_JAGSYD010000001.1"/>
</dbReference>
<evidence type="ECO:0000259" key="3">
    <source>
        <dbReference type="Pfam" id="PF19838"/>
    </source>
</evidence>
<dbReference type="Proteomes" id="UP001596391">
    <property type="component" value="Unassembled WGS sequence"/>
</dbReference>
<dbReference type="EMBL" id="JBHSWI010000001">
    <property type="protein sequence ID" value="MFC6645946.1"/>
    <property type="molecule type" value="Genomic_DNA"/>
</dbReference>
<comment type="caution">
    <text evidence="4">The sequence shown here is derived from an EMBL/GenBank/DDBJ whole genome shotgun (WGS) entry which is preliminary data.</text>
</comment>
<dbReference type="Pfam" id="PF04453">
    <property type="entry name" value="LptD"/>
    <property type="match status" value="1"/>
</dbReference>
<gene>
    <name evidence="4" type="ORF">ACFQBQ_10220</name>
</gene>
<feature type="domain" description="LptD C-terminal" evidence="2">
    <location>
        <begin position="312"/>
        <end position="537"/>
    </location>
</feature>